<keyword evidence="2" id="KW-1185">Reference proteome</keyword>
<reference evidence="1 2" key="1">
    <citation type="submission" date="2016-11" db="EMBL/GenBank/DDBJ databases">
        <authorList>
            <person name="Jaros S."/>
            <person name="Januszkiewicz K."/>
            <person name="Wedrychowicz H."/>
        </authorList>
    </citation>
    <scope>NUCLEOTIDE SEQUENCE [LARGE SCALE GENOMIC DNA]</scope>
    <source>
        <strain evidence="1 2">DSM 14916</strain>
    </source>
</reference>
<protein>
    <submittedName>
        <fullName evidence="1">Enamine deaminase RidA, house cleaning of reactive enamine intermediates, YjgF/YER057c/UK114 family</fullName>
    </submittedName>
</protein>
<accession>A0A1M6PN32</accession>
<dbReference type="OrthoDB" id="9803101at2"/>
<dbReference type="EMBL" id="FQZF01000031">
    <property type="protein sequence ID" value="SHK09300.1"/>
    <property type="molecule type" value="Genomic_DNA"/>
</dbReference>
<evidence type="ECO:0000313" key="2">
    <source>
        <dbReference type="Proteomes" id="UP000184387"/>
    </source>
</evidence>
<evidence type="ECO:0000313" key="1">
    <source>
        <dbReference type="EMBL" id="SHK09300.1"/>
    </source>
</evidence>
<organism evidence="1 2">
    <name type="scientific">Muricoccus roseus</name>
    <dbReference type="NCBI Taxonomy" id="198092"/>
    <lineage>
        <taxon>Bacteria</taxon>
        <taxon>Pseudomonadati</taxon>
        <taxon>Pseudomonadota</taxon>
        <taxon>Alphaproteobacteria</taxon>
        <taxon>Acetobacterales</taxon>
        <taxon>Roseomonadaceae</taxon>
        <taxon>Muricoccus</taxon>
    </lineage>
</organism>
<dbReference type="PANTHER" id="PTHR47328">
    <property type="match status" value="1"/>
</dbReference>
<gene>
    <name evidence="1" type="ORF">SAMN02745194_04156</name>
</gene>
<dbReference type="RefSeq" id="WP_073138303.1">
    <property type="nucleotide sequence ID" value="NZ_FQZF01000031.1"/>
</dbReference>
<dbReference type="InterPro" id="IPR035709">
    <property type="entry name" value="YoaB-like"/>
</dbReference>
<dbReference type="AlphaFoldDB" id="A0A1M6PN32"/>
<proteinExistence type="predicted"/>
<name>A0A1M6PN32_9PROT</name>
<dbReference type="Proteomes" id="UP000184387">
    <property type="component" value="Unassembled WGS sequence"/>
</dbReference>
<dbReference type="Gene3D" id="3.30.1330.40">
    <property type="entry name" value="RutC-like"/>
    <property type="match status" value="1"/>
</dbReference>
<dbReference type="STRING" id="198092.SAMN02745194_04156"/>
<dbReference type="SUPFAM" id="SSF55298">
    <property type="entry name" value="YjgF-like"/>
    <property type="match status" value="1"/>
</dbReference>
<dbReference type="InterPro" id="IPR006175">
    <property type="entry name" value="YjgF/YER057c/UK114"/>
</dbReference>
<dbReference type="Pfam" id="PF01042">
    <property type="entry name" value="Ribonuc_L-PSP"/>
    <property type="match status" value="1"/>
</dbReference>
<dbReference type="CDD" id="cd06150">
    <property type="entry name" value="YjgF_YER057c_UK114_like_2"/>
    <property type="match status" value="1"/>
</dbReference>
<sequence>MIRRFPGGHPGRSAAVVHDGRVFAVVTAPEKEPSLLAQTRGALRALDTRLEAAGSHRSLVLSATVYITDMSQKAEMNQAWLEWVDMENPPQRACLGVALEGEDLVEITVVAALREG</sequence>
<dbReference type="InterPro" id="IPR035959">
    <property type="entry name" value="RutC-like_sf"/>
</dbReference>
<dbReference type="PANTHER" id="PTHR47328:SF1">
    <property type="entry name" value="RUTC FAMILY PROTEIN YOAB"/>
    <property type="match status" value="1"/>
</dbReference>